<dbReference type="GO" id="GO:0015252">
    <property type="term" value="F:proton channel activity"/>
    <property type="evidence" value="ECO:0007669"/>
    <property type="project" value="InterPro"/>
</dbReference>
<dbReference type="GeneID" id="56329536"/>
<evidence type="ECO:0000313" key="14">
    <source>
        <dbReference type="EMBL" id="MBO3659226.1"/>
    </source>
</evidence>
<proteinExistence type="inferred from homology"/>
<feature type="transmembrane region" description="Helical" evidence="13">
    <location>
        <begin position="150"/>
        <end position="180"/>
    </location>
</feature>
<keyword evidence="7" id="KW-0630">Potassium</keyword>
<keyword evidence="6" id="KW-0631">Potassium channel</keyword>
<comment type="subcellular location">
    <subcellularLocation>
        <location evidence="1">Membrane</location>
        <topology evidence="1">Multi-pass membrane protein</topology>
    </subcellularLocation>
</comment>
<keyword evidence="4" id="KW-0633">Potassium transport</keyword>
<keyword evidence="8 13" id="KW-1133">Transmembrane helix</keyword>
<comment type="similarity">
    <text evidence="2">Belongs to the TMEM175 family.</text>
</comment>
<keyword evidence="10 13" id="KW-0472">Membrane</keyword>
<evidence type="ECO:0000313" key="15">
    <source>
        <dbReference type="EMBL" id="QHI13652.1"/>
    </source>
</evidence>
<keyword evidence="11" id="KW-0407">Ion channel</keyword>
<keyword evidence="3" id="KW-0813">Transport</keyword>
<keyword evidence="5 13" id="KW-0812">Transmembrane</keyword>
<evidence type="ECO:0000256" key="2">
    <source>
        <dbReference type="ARBA" id="ARBA00006920"/>
    </source>
</evidence>
<evidence type="ECO:0000256" key="4">
    <source>
        <dbReference type="ARBA" id="ARBA00022538"/>
    </source>
</evidence>
<sequence length="194" mass="22277">MDKSRLEAISDGVIAIVITVMLIELNIPQGNTFAALQHELHTLLSYVLSFIYLGIYWSNHHHLFQLVKTVNGKIMWVNLHLIFWLTMIPFTTAWSAQSNYAPIPTAAFAFILFMCSLAYDILERLIMREQGDNSIARKVLGKDKKLAVSVMLYASSIFLSFIDTRLTLFILILLAMLWFFPNKHIEDYCSAKQE</sequence>
<keyword evidence="9" id="KW-0406">Ion transport</keyword>
<reference evidence="14" key="2">
    <citation type="submission" date="2021-03" db="EMBL/GenBank/DDBJ databases">
        <title>Acinetobacter spp. whole-genome sequenced from Terengganu.</title>
        <authorList>
            <person name="Mohd Rani F."/>
        </authorList>
    </citation>
    <scope>NUCLEOTIDE SEQUENCE</scope>
    <source>
        <strain evidence="14">AC1502</strain>
    </source>
</reference>
<evidence type="ECO:0000256" key="11">
    <source>
        <dbReference type="ARBA" id="ARBA00023303"/>
    </source>
</evidence>
<dbReference type="Pfam" id="PF06736">
    <property type="entry name" value="TMEM175"/>
    <property type="match status" value="1"/>
</dbReference>
<evidence type="ECO:0000256" key="6">
    <source>
        <dbReference type="ARBA" id="ARBA00022826"/>
    </source>
</evidence>
<dbReference type="RefSeq" id="WP_005081161.1">
    <property type="nucleotide sequence ID" value="NZ_BBSE01000010.1"/>
</dbReference>
<feature type="transmembrane region" description="Helical" evidence="13">
    <location>
        <begin position="103"/>
        <end position="122"/>
    </location>
</feature>
<dbReference type="EMBL" id="JAGFOT010000016">
    <property type="protein sequence ID" value="MBO3659226.1"/>
    <property type="molecule type" value="Genomic_DNA"/>
</dbReference>
<accession>A0A3R9EZ37</accession>
<dbReference type="Proteomes" id="UP000670925">
    <property type="component" value="Unassembled WGS sequence"/>
</dbReference>
<gene>
    <name evidence="15" type="ORF">AhaeAN43_09805</name>
    <name evidence="14" type="ORF">J5N55_14190</name>
</gene>
<dbReference type="GO" id="GO:0005267">
    <property type="term" value="F:potassium channel activity"/>
    <property type="evidence" value="ECO:0007669"/>
    <property type="project" value="UniProtKB-KW"/>
</dbReference>
<evidence type="ECO:0000256" key="13">
    <source>
        <dbReference type="SAM" id="Phobius"/>
    </source>
</evidence>
<reference evidence="15 16" key="1">
    <citation type="submission" date="2018-08" db="EMBL/GenBank/DDBJ databases">
        <title>Analysis of the genomic diversity of Mexican Acinetobacter haemolyticus clinical isolates.</title>
        <authorList>
            <person name="Castro-Jaimes S."/>
            <person name="Cevallos M.A."/>
        </authorList>
    </citation>
    <scope>NUCLEOTIDE SEQUENCE [LARGE SCALE GENOMIC DNA]</scope>
    <source>
        <strain evidence="15 16">AN43</strain>
    </source>
</reference>
<evidence type="ECO:0000256" key="1">
    <source>
        <dbReference type="ARBA" id="ARBA00004141"/>
    </source>
</evidence>
<evidence type="ECO:0000256" key="5">
    <source>
        <dbReference type="ARBA" id="ARBA00022692"/>
    </source>
</evidence>
<comment type="catalytic activity">
    <reaction evidence="12">
        <text>K(+)(in) = K(+)(out)</text>
        <dbReference type="Rhea" id="RHEA:29463"/>
        <dbReference type="ChEBI" id="CHEBI:29103"/>
    </reaction>
</comment>
<evidence type="ECO:0000256" key="7">
    <source>
        <dbReference type="ARBA" id="ARBA00022958"/>
    </source>
</evidence>
<evidence type="ECO:0000256" key="10">
    <source>
        <dbReference type="ARBA" id="ARBA00023136"/>
    </source>
</evidence>
<protein>
    <submittedName>
        <fullName evidence="15">DUF1211 domain-containing protein</fullName>
    </submittedName>
</protein>
<evidence type="ECO:0000313" key="16">
    <source>
        <dbReference type="Proteomes" id="UP000463868"/>
    </source>
</evidence>
<evidence type="ECO:0000256" key="12">
    <source>
        <dbReference type="ARBA" id="ARBA00034430"/>
    </source>
</evidence>
<dbReference type="AlphaFoldDB" id="A0A3R9EZ37"/>
<evidence type="ECO:0000256" key="3">
    <source>
        <dbReference type="ARBA" id="ARBA00022448"/>
    </source>
</evidence>
<feature type="transmembrane region" description="Helical" evidence="13">
    <location>
        <begin position="40"/>
        <end position="58"/>
    </location>
</feature>
<evidence type="ECO:0000256" key="9">
    <source>
        <dbReference type="ARBA" id="ARBA00023065"/>
    </source>
</evidence>
<dbReference type="EMBL" id="CP031976">
    <property type="protein sequence ID" value="QHI13652.1"/>
    <property type="molecule type" value="Genomic_DNA"/>
</dbReference>
<dbReference type="GO" id="GO:0016020">
    <property type="term" value="C:membrane"/>
    <property type="evidence" value="ECO:0007669"/>
    <property type="project" value="UniProtKB-SubCell"/>
</dbReference>
<feature type="transmembrane region" description="Helical" evidence="13">
    <location>
        <begin position="12"/>
        <end position="28"/>
    </location>
</feature>
<dbReference type="Proteomes" id="UP000463868">
    <property type="component" value="Chromosome"/>
</dbReference>
<feature type="transmembrane region" description="Helical" evidence="13">
    <location>
        <begin position="79"/>
        <end position="97"/>
    </location>
</feature>
<name>A0A3R9EZ37_ACIHA</name>
<dbReference type="InterPro" id="IPR010617">
    <property type="entry name" value="TMEM175-like"/>
</dbReference>
<evidence type="ECO:0000256" key="8">
    <source>
        <dbReference type="ARBA" id="ARBA00022989"/>
    </source>
</evidence>
<organism evidence="15 16">
    <name type="scientific">Acinetobacter haemolyticus</name>
    <dbReference type="NCBI Taxonomy" id="29430"/>
    <lineage>
        <taxon>Bacteria</taxon>
        <taxon>Pseudomonadati</taxon>
        <taxon>Pseudomonadota</taxon>
        <taxon>Gammaproteobacteria</taxon>
        <taxon>Moraxellales</taxon>
        <taxon>Moraxellaceae</taxon>
        <taxon>Acinetobacter</taxon>
    </lineage>
</organism>